<keyword evidence="5 10" id="KW-0378">Hydrolase</keyword>
<dbReference type="SUPFAM" id="SSF52279">
    <property type="entry name" value="Beta-D-glucan exohydrolase, C-terminal domain"/>
    <property type="match status" value="1"/>
</dbReference>
<evidence type="ECO:0000256" key="9">
    <source>
        <dbReference type="ARBA" id="ARBA00023326"/>
    </source>
</evidence>
<dbReference type="AlphaFoldDB" id="A0A4Q4TFH5"/>
<dbReference type="PANTHER" id="PTHR42715:SF29">
    <property type="entry name" value="BETA-GLUCOSIDASE A-RELATED"/>
    <property type="match status" value="1"/>
</dbReference>
<evidence type="ECO:0000313" key="14">
    <source>
        <dbReference type="Proteomes" id="UP000293360"/>
    </source>
</evidence>
<dbReference type="GO" id="GO:0030245">
    <property type="term" value="P:cellulose catabolic process"/>
    <property type="evidence" value="ECO:0007669"/>
    <property type="project" value="UniProtKB-UniPathway"/>
</dbReference>
<dbReference type="InterPro" id="IPR036962">
    <property type="entry name" value="Glyco_hydro_3_N_sf"/>
</dbReference>
<feature type="domain" description="Fibronectin type III-like" evidence="12">
    <location>
        <begin position="753"/>
        <end position="821"/>
    </location>
</feature>
<dbReference type="Gene3D" id="3.20.20.300">
    <property type="entry name" value="Glycoside hydrolase, family 3, N-terminal domain"/>
    <property type="match status" value="1"/>
</dbReference>
<evidence type="ECO:0000256" key="10">
    <source>
        <dbReference type="RuleBase" id="RU361161"/>
    </source>
</evidence>
<dbReference type="FunFam" id="3.40.50.1700:FF:000003">
    <property type="entry name" value="Probable beta-glucosidase"/>
    <property type="match status" value="1"/>
</dbReference>
<comment type="caution">
    <text evidence="13">The sequence shown here is derived from an EMBL/GenBank/DDBJ whole genome shotgun (WGS) entry which is preliminary data.</text>
</comment>
<comment type="catalytic activity">
    <reaction evidence="1 10">
        <text>Hydrolysis of terminal, non-reducing beta-D-glucosyl residues with release of beta-D-glucose.</text>
        <dbReference type="EC" id="3.2.1.21"/>
    </reaction>
</comment>
<keyword evidence="4 11" id="KW-0732">Signal</keyword>
<dbReference type="GO" id="GO:0008422">
    <property type="term" value="F:beta-glucosidase activity"/>
    <property type="evidence" value="ECO:0007669"/>
    <property type="project" value="UniProtKB-EC"/>
</dbReference>
<gene>
    <name evidence="13" type="ORF">DL764_004185</name>
</gene>
<dbReference type="Gene3D" id="2.60.40.10">
    <property type="entry name" value="Immunoglobulins"/>
    <property type="match status" value="1"/>
</dbReference>
<feature type="chain" id="PRO_5020868002" description="beta-glucosidase" evidence="11">
    <location>
        <begin position="19"/>
        <end position="846"/>
    </location>
</feature>
<evidence type="ECO:0000256" key="3">
    <source>
        <dbReference type="ARBA" id="ARBA00005336"/>
    </source>
</evidence>
<evidence type="ECO:0000256" key="1">
    <source>
        <dbReference type="ARBA" id="ARBA00000448"/>
    </source>
</evidence>
<evidence type="ECO:0000256" key="11">
    <source>
        <dbReference type="SAM" id="SignalP"/>
    </source>
</evidence>
<evidence type="ECO:0000256" key="6">
    <source>
        <dbReference type="ARBA" id="ARBA00023180"/>
    </source>
</evidence>
<dbReference type="SUPFAM" id="SSF51445">
    <property type="entry name" value="(Trans)glycosidases"/>
    <property type="match status" value="1"/>
</dbReference>
<evidence type="ECO:0000256" key="5">
    <source>
        <dbReference type="ARBA" id="ARBA00022801"/>
    </source>
</evidence>
<comment type="similarity">
    <text evidence="3 10">Belongs to the glycosyl hydrolase 3 family.</text>
</comment>
<keyword evidence="8 10" id="KW-0326">Glycosidase</keyword>
<dbReference type="SMART" id="SM01217">
    <property type="entry name" value="Fn3_like"/>
    <property type="match status" value="1"/>
</dbReference>
<dbReference type="InterPro" id="IPR050288">
    <property type="entry name" value="Cellulose_deg_GH3"/>
</dbReference>
<evidence type="ECO:0000259" key="12">
    <source>
        <dbReference type="SMART" id="SM01217"/>
    </source>
</evidence>
<dbReference type="InterPro" id="IPR036881">
    <property type="entry name" value="Glyco_hydro_3_C_sf"/>
</dbReference>
<protein>
    <recommendedName>
        <fullName evidence="10">beta-glucosidase</fullName>
        <ecNumber evidence="10">3.2.1.21</ecNumber>
    </recommendedName>
</protein>
<dbReference type="PROSITE" id="PS00775">
    <property type="entry name" value="GLYCOSYL_HYDROL_F3"/>
    <property type="match status" value="1"/>
</dbReference>
<organism evidence="13 14">
    <name type="scientific">Monosporascus ibericus</name>
    <dbReference type="NCBI Taxonomy" id="155417"/>
    <lineage>
        <taxon>Eukaryota</taxon>
        <taxon>Fungi</taxon>
        <taxon>Dikarya</taxon>
        <taxon>Ascomycota</taxon>
        <taxon>Pezizomycotina</taxon>
        <taxon>Sordariomycetes</taxon>
        <taxon>Xylariomycetidae</taxon>
        <taxon>Xylariales</taxon>
        <taxon>Xylariales incertae sedis</taxon>
        <taxon>Monosporascus</taxon>
    </lineage>
</organism>
<dbReference type="Pfam" id="PF01915">
    <property type="entry name" value="Glyco_hydro_3_C"/>
    <property type="match status" value="1"/>
</dbReference>
<evidence type="ECO:0000313" key="13">
    <source>
        <dbReference type="EMBL" id="RYP04862.1"/>
    </source>
</evidence>
<keyword evidence="9 10" id="KW-0624">Polysaccharide degradation</keyword>
<dbReference type="InterPro" id="IPR002772">
    <property type="entry name" value="Glyco_hydro_3_C"/>
</dbReference>
<dbReference type="OrthoDB" id="416222at2759"/>
<evidence type="ECO:0000256" key="2">
    <source>
        <dbReference type="ARBA" id="ARBA00004987"/>
    </source>
</evidence>
<dbReference type="PANTHER" id="PTHR42715">
    <property type="entry name" value="BETA-GLUCOSIDASE"/>
    <property type="match status" value="1"/>
</dbReference>
<keyword evidence="7 10" id="KW-0119">Carbohydrate metabolism</keyword>
<dbReference type="InterPro" id="IPR017853">
    <property type="entry name" value="GH"/>
</dbReference>
<dbReference type="InterPro" id="IPR001764">
    <property type="entry name" value="Glyco_hydro_3_N"/>
</dbReference>
<keyword evidence="14" id="KW-1185">Reference proteome</keyword>
<reference evidence="13 14" key="1">
    <citation type="submission" date="2018-06" db="EMBL/GenBank/DDBJ databases">
        <title>Complete Genomes of Monosporascus.</title>
        <authorList>
            <person name="Robinson A.J."/>
            <person name="Natvig D.O."/>
        </authorList>
    </citation>
    <scope>NUCLEOTIDE SEQUENCE [LARGE SCALE GENOMIC DNA]</scope>
    <source>
        <strain evidence="13 14">CBS 110550</strain>
    </source>
</reference>
<proteinExistence type="inferred from homology"/>
<sequence length="846" mass="90910">MVSLIAFLPLLQAAGASAQRYTQETSYPSPWGSGGPGWDEAYTKARQFVSQLTLPEKVNLTTGTGYQSDLCVGNTGSVPRLGLRHFCLQNGPNGVGSTDGNSVFPSGVTAVATFSRDLLRRRGYAMGEEHRGKGVDVQLGPNVGPLGRDPAGGRNWEGFSPDPYLSGVAIAETVVGTQDAGVIANAKHFILNEQEHFRNHISSNLDDKSMHELYLWPFADAVRAGVGSIMCSYNRINGTYACENSKTLNYLLKNELSFQGFVVSDWAAQHSGVNSALAGLDMTMPGSGSNKPYNSYWGGALTEAVLNGTIPQWRLDDMVVRIMAAYYKVGRDKTRIPVNFSTWLNTTTGYRHLAAGRDNTTVNHHVNVQGDHAELIREIAAKGTVLLKNENGALPLTKPLSIAVIGEDAQSDPNGPNACLHKYCTAGTLAMGWGSGAADFPYLIAPADALKKQAEADGTAFTNVEGNWALDAARAAARNASVAVVFVNANSGTGTVLTNGNFGDRDNLALGNGGDNLIAAVASVNCNTVVVIHSVGPVLMDHFKTHPNVTAILWAGLPGQESGNSITDVLYGKVNPQGRTPFTWGKTQSDWGITTLIESDDKLPETDFDEAVFIDYRHFDKKDIEPSWEFGFGLSYTNFTYFDLNIKATGTPDYEPATGETSPAPTFGKVDKNPASAMPPPDFEMLPKFIYSWINDTHIPCYGRPKLPEGSRDGSAQPLLAAGGTPGGNPGLYETVFTVTASVENTGSLQGTDIPQLYLSLGGPDEPKVVLRGFEDVSLEPGEAKTVTFNLTRRDISNWDVVSQNWVVTPHKKMVHVGASSRDFRLEGELPLAASSDPEVQNSYRV</sequence>
<accession>A0A4Q4TFH5</accession>
<dbReference type="InterPro" id="IPR026891">
    <property type="entry name" value="Fn3-like"/>
</dbReference>
<dbReference type="PRINTS" id="PR00133">
    <property type="entry name" value="GLHYDRLASE3"/>
</dbReference>
<dbReference type="InterPro" id="IPR013783">
    <property type="entry name" value="Ig-like_fold"/>
</dbReference>
<name>A0A4Q4TFH5_9PEZI</name>
<dbReference type="EC" id="3.2.1.21" evidence="10"/>
<dbReference type="Proteomes" id="UP000293360">
    <property type="component" value="Unassembled WGS sequence"/>
</dbReference>
<dbReference type="InterPro" id="IPR019800">
    <property type="entry name" value="Glyco_hydro_3_AS"/>
</dbReference>
<dbReference type="Pfam" id="PF14310">
    <property type="entry name" value="Fn3-like"/>
    <property type="match status" value="1"/>
</dbReference>
<dbReference type="UniPathway" id="UPA00696"/>
<comment type="pathway">
    <text evidence="2 10">Glycan metabolism; cellulose degradation.</text>
</comment>
<dbReference type="Gene3D" id="3.40.50.1700">
    <property type="entry name" value="Glycoside hydrolase family 3 C-terminal domain"/>
    <property type="match status" value="1"/>
</dbReference>
<dbReference type="Pfam" id="PF00933">
    <property type="entry name" value="Glyco_hydro_3"/>
    <property type="match status" value="1"/>
</dbReference>
<evidence type="ECO:0000256" key="8">
    <source>
        <dbReference type="ARBA" id="ARBA00023295"/>
    </source>
</evidence>
<dbReference type="STRING" id="155417.A0A4Q4TFH5"/>
<evidence type="ECO:0000256" key="4">
    <source>
        <dbReference type="ARBA" id="ARBA00022729"/>
    </source>
</evidence>
<dbReference type="FunFam" id="3.20.20.300:FF:000002">
    <property type="entry name" value="Probable beta-glucosidase"/>
    <property type="match status" value="1"/>
</dbReference>
<feature type="signal peptide" evidence="11">
    <location>
        <begin position="1"/>
        <end position="18"/>
    </location>
</feature>
<dbReference type="EMBL" id="QJNU01000191">
    <property type="protein sequence ID" value="RYP04862.1"/>
    <property type="molecule type" value="Genomic_DNA"/>
</dbReference>
<keyword evidence="6" id="KW-0325">Glycoprotein</keyword>
<evidence type="ECO:0000256" key="7">
    <source>
        <dbReference type="ARBA" id="ARBA00023277"/>
    </source>
</evidence>